<keyword evidence="1" id="KW-0240">DNA-directed RNA polymerase</keyword>
<dbReference type="GO" id="GO:0000428">
    <property type="term" value="C:DNA-directed RNA polymerase complex"/>
    <property type="evidence" value="ECO:0007669"/>
    <property type="project" value="UniProtKB-KW"/>
</dbReference>
<dbReference type="SMART" id="SM01409">
    <property type="entry name" value="RNA_pol_Rpb6"/>
    <property type="match status" value="1"/>
</dbReference>
<evidence type="ECO:0000313" key="4">
    <source>
        <dbReference type="EMBL" id="QHT02714.1"/>
    </source>
</evidence>
<dbReference type="AlphaFoldDB" id="A0A6C0CGG5"/>
<dbReference type="Pfam" id="PF01192">
    <property type="entry name" value="RNA_pol_Rpb6"/>
    <property type="match status" value="1"/>
</dbReference>
<dbReference type="GO" id="GO:0003899">
    <property type="term" value="F:DNA-directed RNA polymerase activity"/>
    <property type="evidence" value="ECO:0007669"/>
    <property type="project" value="InterPro"/>
</dbReference>
<proteinExistence type="predicted"/>
<dbReference type="InterPro" id="IPR006111">
    <property type="entry name" value="Rpo6/Rpb6"/>
</dbReference>
<dbReference type="InterPro" id="IPR006110">
    <property type="entry name" value="Pol_omega/Rpo6/RPB6"/>
</dbReference>
<dbReference type="SUPFAM" id="SSF63562">
    <property type="entry name" value="RPB6/omega subunit-like"/>
    <property type="match status" value="1"/>
</dbReference>
<dbReference type="GO" id="GO:0003677">
    <property type="term" value="F:DNA binding"/>
    <property type="evidence" value="ECO:0007669"/>
    <property type="project" value="InterPro"/>
</dbReference>
<accession>A0A6C0CGG5</accession>
<evidence type="ECO:0000256" key="2">
    <source>
        <dbReference type="ARBA" id="ARBA00023163"/>
    </source>
</evidence>
<keyword evidence="2" id="KW-0804">Transcription</keyword>
<dbReference type="GO" id="GO:0042797">
    <property type="term" value="P:tRNA transcription by RNA polymerase III"/>
    <property type="evidence" value="ECO:0007669"/>
    <property type="project" value="TreeGrafter"/>
</dbReference>
<dbReference type="GO" id="GO:0006360">
    <property type="term" value="P:transcription by RNA polymerase I"/>
    <property type="evidence" value="ECO:0007669"/>
    <property type="project" value="TreeGrafter"/>
</dbReference>
<name>A0A6C0CGG5_9ZZZZ</name>
<dbReference type="GO" id="GO:0006366">
    <property type="term" value="P:transcription by RNA polymerase II"/>
    <property type="evidence" value="ECO:0007669"/>
    <property type="project" value="TreeGrafter"/>
</dbReference>
<dbReference type="PIRSF" id="PIRSF000778">
    <property type="entry name" value="RpoK/RPB6"/>
    <property type="match status" value="1"/>
</dbReference>
<organism evidence="4">
    <name type="scientific">viral metagenome</name>
    <dbReference type="NCBI Taxonomy" id="1070528"/>
    <lineage>
        <taxon>unclassified sequences</taxon>
        <taxon>metagenomes</taxon>
        <taxon>organismal metagenomes</taxon>
    </lineage>
</organism>
<dbReference type="Gene3D" id="3.90.940.10">
    <property type="match status" value="1"/>
</dbReference>
<sequence length="125" mass="14775">MDEEDYNDDYENTYDSGNEDVYDTTLIPSTDVPDSIEFYKNYKEHSKNKITDPCLTKYEKTKVLAERTQQIENGSVIYIPLTSKLTNAYSIALEEFKQKKIPFIICRPLPNSKDFEYWKLNDLMY</sequence>
<evidence type="ECO:0000256" key="1">
    <source>
        <dbReference type="ARBA" id="ARBA00022478"/>
    </source>
</evidence>
<feature type="region of interest" description="Disordered" evidence="3">
    <location>
        <begin position="1"/>
        <end position="26"/>
    </location>
</feature>
<reference evidence="4" key="1">
    <citation type="journal article" date="2020" name="Nature">
        <title>Giant virus diversity and host interactions through global metagenomics.</title>
        <authorList>
            <person name="Schulz F."/>
            <person name="Roux S."/>
            <person name="Paez-Espino D."/>
            <person name="Jungbluth S."/>
            <person name="Walsh D.A."/>
            <person name="Denef V.J."/>
            <person name="McMahon K.D."/>
            <person name="Konstantinidis K.T."/>
            <person name="Eloe-Fadrosh E.A."/>
            <person name="Kyrpides N.C."/>
            <person name="Woyke T."/>
        </authorList>
    </citation>
    <scope>NUCLEOTIDE SEQUENCE</scope>
    <source>
        <strain evidence="4">GVMAG-M-3300020595-32</strain>
    </source>
</reference>
<feature type="compositionally biased region" description="Acidic residues" evidence="3">
    <location>
        <begin position="1"/>
        <end position="22"/>
    </location>
</feature>
<dbReference type="PANTHER" id="PTHR47227">
    <property type="entry name" value="DNA-DIRECTED RNA POLYMERASE SUBUNIT K"/>
    <property type="match status" value="1"/>
</dbReference>
<protein>
    <submittedName>
        <fullName evidence="4">Uncharacterized protein</fullName>
    </submittedName>
</protein>
<evidence type="ECO:0000256" key="3">
    <source>
        <dbReference type="SAM" id="MobiDB-lite"/>
    </source>
</evidence>
<dbReference type="EMBL" id="MN739397">
    <property type="protein sequence ID" value="QHT02714.1"/>
    <property type="molecule type" value="Genomic_DNA"/>
</dbReference>
<dbReference type="PANTHER" id="PTHR47227:SF5">
    <property type="entry name" value="DNA-DIRECTED RNA POLYMERASES I, II, AND III SUBUNIT RPABC2"/>
    <property type="match status" value="1"/>
</dbReference>
<dbReference type="InterPro" id="IPR036161">
    <property type="entry name" value="RPB6/omega-like_sf"/>
</dbReference>